<dbReference type="AlphaFoldDB" id="A0A6N7R1E8"/>
<dbReference type="EMBL" id="WJEE01000012">
    <property type="protein sequence ID" value="MRI66189.1"/>
    <property type="molecule type" value="Genomic_DNA"/>
</dbReference>
<name>A0A6N7R1E8_9BACI</name>
<reference evidence="1 2" key="1">
    <citation type="submission" date="2019-10" db="EMBL/GenBank/DDBJ databases">
        <title>Gracilibacillus salitolerans sp. nov., a moderate halophile isolated from a saline soil in northwest China.</title>
        <authorList>
            <person name="Gan L."/>
        </authorList>
    </citation>
    <scope>NUCLEOTIDE SEQUENCE [LARGE SCALE GENOMIC DNA]</scope>
    <source>
        <strain evidence="1 2">TP2-8</strain>
    </source>
</reference>
<organism evidence="1 2">
    <name type="scientific">Gracilibacillus thailandensis</name>
    <dbReference type="NCBI Taxonomy" id="563735"/>
    <lineage>
        <taxon>Bacteria</taxon>
        <taxon>Bacillati</taxon>
        <taxon>Bacillota</taxon>
        <taxon>Bacilli</taxon>
        <taxon>Bacillales</taxon>
        <taxon>Bacillaceae</taxon>
        <taxon>Gracilibacillus</taxon>
    </lineage>
</organism>
<comment type="caution">
    <text evidence="1">The sequence shown here is derived from an EMBL/GenBank/DDBJ whole genome shotgun (WGS) entry which is preliminary data.</text>
</comment>
<dbReference type="Proteomes" id="UP000435187">
    <property type="component" value="Unassembled WGS sequence"/>
</dbReference>
<dbReference type="RefSeq" id="WP_144547118.1">
    <property type="nucleotide sequence ID" value="NZ_JBHUMW010000103.1"/>
</dbReference>
<evidence type="ECO:0000313" key="2">
    <source>
        <dbReference type="Proteomes" id="UP000435187"/>
    </source>
</evidence>
<keyword evidence="2" id="KW-1185">Reference proteome</keyword>
<sequence length="121" mass="14188">MKEILKIKNEERIELISLFAIEKVYSITEALDFFVENVEVEDDNYHIFINNHISPSKKMLVVINHENDDTDIYVEANGWKNTEIETDLNQILIEAQTNALIFQKMKMLEEKFKNELVVGRG</sequence>
<evidence type="ECO:0000313" key="1">
    <source>
        <dbReference type="EMBL" id="MRI66189.1"/>
    </source>
</evidence>
<proteinExistence type="predicted"/>
<accession>A0A6N7R1E8</accession>
<protein>
    <submittedName>
        <fullName evidence="1">Uncharacterized protein</fullName>
    </submittedName>
</protein>
<gene>
    <name evidence="1" type="ORF">GH885_07495</name>
</gene>